<organism evidence="17 18">
    <name type="scientific">Scylla paramamosain</name>
    <name type="common">Mud crab</name>
    <dbReference type="NCBI Taxonomy" id="85552"/>
    <lineage>
        <taxon>Eukaryota</taxon>
        <taxon>Metazoa</taxon>
        <taxon>Ecdysozoa</taxon>
        <taxon>Arthropoda</taxon>
        <taxon>Crustacea</taxon>
        <taxon>Multicrustacea</taxon>
        <taxon>Malacostraca</taxon>
        <taxon>Eumalacostraca</taxon>
        <taxon>Eucarida</taxon>
        <taxon>Decapoda</taxon>
        <taxon>Pleocyemata</taxon>
        <taxon>Brachyura</taxon>
        <taxon>Eubrachyura</taxon>
        <taxon>Portunoidea</taxon>
        <taxon>Portunidae</taxon>
        <taxon>Portuninae</taxon>
        <taxon>Scylla</taxon>
    </lineage>
</organism>
<dbReference type="EMBL" id="JARAKH010000013">
    <property type="protein sequence ID" value="KAK8397602.1"/>
    <property type="molecule type" value="Genomic_DNA"/>
</dbReference>
<keyword evidence="9 14" id="KW-0472">Membrane</keyword>
<comment type="caution">
    <text evidence="17">The sequence shown here is derived from an EMBL/GenBank/DDBJ whole genome shotgun (WGS) entry which is preliminary data.</text>
</comment>
<feature type="domain" description="Alkylglycerol monooxygenase C-terminal" evidence="16">
    <location>
        <begin position="333"/>
        <end position="402"/>
    </location>
</feature>
<evidence type="ECO:0000256" key="6">
    <source>
        <dbReference type="ARBA" id="ARBA00023002"/>
    </source>
</evidence>
<feature type="transmembrane region" description="Helical" evidence="14">
    <location>
        <begin position="109"/>
        <end position="125"/>
    </location>
</feature>
<feature type="transmembrane region" description="Helical" evidence="14">
    <location>
        <begin position="330"/>
        <end position="347"/>
    </location>
</feature>
<comment type="catalytic activity">
    <reaction evidence="13">
        <text>1-O-(1,2-saturated-alkyl)-sn-glycerol + (6R)-L-erythro-5,6,7,8-tetrahydrobiopterin + O2 = a 1-(1-hydroxyalkyl)-sn-glycerol + (6R)-L-erythro-6,7-dihydrobiopterin + H2O</text>
        <dbReference type="Rhea" id="RHEA:36255"/>
        <dbReference type="ChEBI" id="CHEBI:15377"/>
        <dbReference type="ChEBI" id="CHEBI:15379"/>
        <dbReference type="ChEBI" id="CHEBI:43120"/>
        <dbReference type="ChEBI" id="CHEBI:59560"/>
        <dbReference type="ChEBI" id="CHEBI:73418"/>
        <dbReference type="ChEBI" id="CHEBI:83957"/>
        <dbReference type="EC" id="1.14.16.5"/>
    </reaction>
</comment>
<evidence type="ECO:0000313" key="18">
    <source>
        <dbReference type="Proteomes" id="UP001487740"/>
    </source>
</evidence>
<feature type="transmembrane region" description="Helical" evidence="14">
    <location>
        <begin position="359"/>
        <end position="380"/>
    </location>
</feature>
<evidence type="ECO:0000256" key="1">
    <source>
        <dbReference type="ARBA" id="ARBA00001962"/>
    </source>
</evidence>
<dbReference type="PANTHER" id="PTHR21624">
    <property type="entry name" value="STEROL DESATURASE-RELATED PROTEIN"/>
    <property type="match status" value="1"/>
</dbReference>
<evidence type="ECO:0000313" key="17">
    <source>
        <dbReference type="EMBL" id="KAK8397602.1"/>
    </source>
</evidence>
<protein>
    <recommendedName>
        <fullName evidence="12">Alkylglycerol monooxygenase</fullName>
        <ecNumber evidence="11">1.14.16.5</ecNumber>
    </recommendedName>
</protein>
<dbReference type="PANTHER" id="PTHR21624:SF1">
    <property type="entry name" value="ALKYLGLYCEROL MONOOXYGENASE"/>
    <property type="match status" value="1"/>
</dbReference>
<evidence type="ECO:0000256" key="5">
    <source>
        <dbReference type="ARBA" id="ARBA00022989"/>
    </source>
</evidence>
<dbReference type="GO" id="GO:0008610">
    <property type="term" value="P:lipid biosynthetic process"/>
    <property type="evidence" value="ECO:0007669"/>
    <property type="project" value="InterPro"/>
</dbReference>
<dbReference type="Proteomes" id="UP001487740">
    <property type="component" value="Unassembled WGS sequence"/>
</dbReference>
<proteinExistence type="inferred from homology"/>
<feature type="transmembrane region" description="Helical" evidence="14">
    <location>
        <begin position="39"/>
        <end position="56"/>
    </location>
</feature>
<keyword evidence="5 14" id="KW-1133">Transmembrane helix</keyword>
<keyword evidence="18" id="KW-1185">Reference proteome</keyword>
<evidence type="ECO:0000256" key="2">
    <source>
        <dbReference type="ARBA" id="ARBA00004477"/>
    </source>
</evidence>
<dbReference type="InterPro" id="IPR056853">
    <property type="entry name" value="AGMP_C"/>
</dbReference>
<feature type="transmembrane region" description="Helical" evidence="14">
    <location>
        <begin position="416"/>
        <end position="435"/>
    </location>
</feature>
<keyword evidence="8" id="KW-0443">Lipid metabolism</keyword>
<comment type="subcellular location">
    <subcellularLocation>
        <location evidence="2">Endoplasmic reticulum membrane</location>
        <topology evidence="2">Multi-pass membrane protein</topology>
    </subcellularLocation>
</comment>
<dbReference type="GO" id="GO:0050479">
    <property type="term" value="F:glyceryl-ether monooxygenase activity"/>
    <property type="evidence" value="ECO:0007669"/>
    <property type="project" value="UniProtKB-EC"/>
</dbReference>
<dbReference type="InterPro" id="IPR006694">
    <property type="entry name" value="Fatty_acid_hydroxylase"/>
</dbReference>
<feature type="transmembrane region" description="Helical" evidence="14">
    <location>
        <begin position="68"/>
        <end position="89"/>
    </location>
</feature>
<dbReference type="GO" id="GO:0006643">
    <property type="term" value="P:membrane lipid metabolic process"/>
    <property type="evidence" value="ECO:0007669"/>
    <property type="project" value="TreeGrafter"/>
</dbReference>
<sequence>MAGVATAVAKGVGTLFYVVSPNETTFQHVKDVPNYTNEAVPFFVVFILLEWLVTYFKGEKKIRPNDMYTSILHGVVYDVIGMVVVGFNLFGYEWLYERRLLDLDWSSPVTWWVAALGVDMGYYWFHRATHEVNLAWASHQVHHSSEEYNLSTALRQSMWQRYFSFGFYQPLALLGVPMPALLVHLQFNLVFQFWIHTQVVDNCGPLEWILNTPSHHRVHHGANKWCLDKNYAGVLIIWDRLFGTFEAERRDEKIAYGLVDQPQSHNVMWLQVFYMREVFRKARSMTTWGDTFRALFYGPGWFPGTPRLGDPDTFPDVKAPRVKYNPELPRWQEVYVLVHFVIILLIHQKWITKLASFSWMSALVFMAFMFVSAGIIGAMYDGWWWAPLVEAARCIAYVAYARSAPVFGIQFLDSAILVYFAASALIWTSQSLAVVKASVKAAKLE</sequence>
<feature type="transmembrane region" description="Helical" evidence="14">
    <location>
        <begin position="165"/>
        <end position="187"/>
    </location>
</feature>
<comment type="similarity">
    <text evidence="10">Belongs to the sterol desaturase family. TMEM195 subfamily.</text>
</comment>
<dbReference type="GO" id="GO:0005789">
    <property type="term" value="C:endoplasmic reticulum membrane"/>
    <property type="evidence" value="ECO:0007669"/>
    <property type="project" value="UniProtKB-SubCell"/>
</dbReference>
<reference evidence="17 18" key="1">
    <citation type="submission" date="2023-03" db="EMBL/GenBank/DDBJ databases">
        <title>High-quality genome of Scylla paramamosain provides insights in environmental adaptation.</title>
        <authorList>
            <person name="Zhang L."/>
        </authorList>
    </citation>
    <scope>NUCLEOTIDE SEQUENCE [LARGE SCALE GENOMIC DNA]</scope>
    <source>
        <strain evidence="17">LZ_2023a</strain>
        <tissue evidence="17">Muscle</tissue>
    </source>
</reference>
<dbReference type="Pfam" id="PF04116">
    <property type="entry name" value="FA_hydroxylase"/>
    <property type="match status" value="1"/>
</dbReference>
<evidence type="ECO:0000256" key="10">
    <source>
        <dbReference type="ARBA" id="ARBA00038190"/>
    </source>
</evidence>
<name>A0AAW0UBV4_SCYPA</name>
<keyword evidence="3 14" id="KW-0812">Transmembrane</keyword>
<dbReference type="AlphaFoldDB" id="A0AAW0UBV4"/>
<gene>
    <name evidence="17" type="ORF">O3P69_004408</name>
</gene>
<evidence type="ECO:0000256" key="11">
    <source>
        <dbReference type="ARBA" id="ARBA00039026"/>
    </source>
</evidence>
<evidence type="ECO:0000256" key="4">
    <source>
        <dbReference type="ARBA" id="ARBA00022824"/>
    </source>
</evidence>
<feature type="domain" description="Fatty acid hydroxylase" evidence="15">
    <location>
        <begin position="112"/>
        <end position="244"/>
    </location>
</feature>
<accession>A0AAW0UBV4</accession>
<keyword evidence="4" id="KW-0256">Endoplasmic reticulum</keyword>
<evidence type="ECO:0000256" key="13">
    <source>
        <dbReference type="ARBA" id="ARBA00047556"/>
    </source>
</evidence>
<evidence type="ECO:0000259" key="16">
    <source>
        <dbReference type="Pfam" id="PF24858"/>
    </source>
</evidence>
<dbReference type="Pfam" id="PF24858">
    <property type="entry name" value="AGMP_C"/>
    <property type="match status" value="1"/>
</dbReference>
<keyword evidence="6" id="KW-0560">Oxidoreductase</keyword>
<keyword evidence="7" id="KW-0408">Iron</keyword>
<evidence type="ECO:0000256" key="14">
    <source>
        <dbReference type="SAM" id="Phobius"/>
    </source>
</evidence>
<evidence type="ECO:0000256" key="7">
    <source>
        <dbReference type="ARBA" id="ARBA00023004"/>
    </source>
</evidence>
<dbReference type="EC" id="1.14.16.5" evidence="11"/>
<evidence type="ECO:0000256" key="9">
    <source>
        <dbReference type="ARBA" id="ARBA00023136"/>
    </source>
</evidence>
<dbReference type="GO" id="GO:0005506">
    <property type="term" value="F:iron ion binding"/>
    <property type="evidence" value="ECO:0007669"/>
    <property type="project" value="InterPro"/>
</dbReference>
<evidence type="ECO:0000256" key="3">
    <source>
        <dbReference type="ARBA" id="ARBA00022692"/>
    </source>
</evidence>
<evidence type="ECO:0000256" key="8">
    <source>
        <dbReference type="ARBA" id="ARBA00023098"/>
    </source>
</evidence>
<comment type="cofactor">
    <cofactor evidence="1">
        <name>Fe cation</name>
        <dbReference type="ChEBI" id="CHEBI:24875"/>
    </cofactor>
</comment>
<evidence type="ECO:0000259" key="15">
    <source>
        <dbReference type="Pfam" id="PF04116"/>
    </source>
</evidence>
<evidence type="ECO:0000256" key="12">
    <source>
        <dbReference type="ARBA" id="ARBA00040992"/>
    </source>
</evidence>
<dbReference type="InterPro" id="IPR051689">
    <property type="entry name" value="Sterol_desaturase/TMEM195"/>
</dbReference>